<feature type="transmembrane region" description="Helical" evidence="1">
    <location>
        <begin position="60"/>
        <end position="83"/>
    </location>
</feature>
<dbReference type="AlphaFoldDB" id="A0A399R1Q4"/>
<keyword evidence="1" id="KW-0472">Membrane</keyword>
<organism evidence="2 3">
    <name type="scientific">Henriciella barbarensis</name>
    <dbReference type="NCBI Taxonomy" id="86342"/>
    <lineage>
        <taxon>Bacteria</taxon>
        <taxon>Pseudomonadati</taxon>
        <taxon>Pseudomonadota</taxon>
        <taxon>Alphaproteobacteria</taxon>
        <taxon>Hyphomonadales</taxon>
        <taxon>Hyphomonadaceae</taxon>
        <taxon>Henriciella</taxon>
    </lineage>
</organism>
<evidence type="ECO:0000313" key="3">
    <source>
        <dbReference type="Proteomes" id="UP000265431"/>
    </source>
</evidence>
<keyword evidence="1" id="KW-1133">Transmembrane helix</keyword>
<accession>A0A399R1Q4</accession>
<keyword evidence="3" id="KW-1185">Reference proteome</keyword>
<evidence type="ECO:0000256" key="1">
    <source>
        <dbReference type="SAM" id="Phobius"/>
    </source>
</evidence>
<dbReference type="Proteomes" id="UP000265431">
    <property type="component" value="Unassembled WGS sequence"/>
</dbReference>
<protein>
    <submittedName>
        <fullName evidence="2">Uncharacterized protein</fullName>
    </submittedName>
</protein>
<proteinExistence type="predicted"/>
<evidence type="ECO:0000313" key="2">
    <source>
        <dbReference type="EMBL" id="RIJ24424.1"/>
    </source>
</evidence>
<dbReference type="EMBL" id="QWGB01000005">
    <property type="protein sequence ID" value="RIJ24424.1"/>
    <property type="molecule type" value="Genomic_DNA"/>
</dbReference>
<reference evidence="2 3" key="1">
    <citation type="submission" date="2018-08" db="EMBL/GenBank/DDBJ databases">
        <title>Henriciella mobilis sp. nov., isolated from seawater.</title>
        <authorList>
            <person name="Cheng H."/>
            <person name="Wu Y.-H."/>
            <person name="Xu X.-W."/>
            <person name="Guo L.-L."/>
        </authorList>
    </citation>
    <scope>NUCLEOTIDE SEQUENCE [LARGE SCALE GENOMIC DNA]</scope>
    <source>
        <strain evidence="2 3">CCUG66934</strain>
    </source>
</reference>
<gene>
    <name evidence="2" type="ORF">D1224_09360</name>
</gene>
<sequence>MVLLRMLTMTKKRNSFSKRIRLVFQDFGHVLLGVCTLTAALVLAPYAFKLMIENGWNYAAIYSSVFDVATVFTALLFAFVVYFRTSKSEYLSALPKRLLDQATAFSQRAFWWGMGLILISVPLIVIEPAPVEAFGAFSALVAVWVGIAATAASAFWQASSIFWIIVSGDR</sequence>
<comment type="caution">
    <text evidence="2">The sequence shown here is derived from an EMBL/GenBank/DDBJ whole genome shotgun (WGS) entry which is preliminary data.</text>
</comment>
<name>A0A399R1Q4_9PROT</name>
<keyword evidence="1" id="KW-0812">Transmembrane</keyword>
<feature type="transmembrane region" description="Helical" evidence="1">
    <location>
        <begin position="137"/>
        <end position="166"/>
    </location>
</feature>
<feature type="transmembrane region" description="Helical" evidence="1">
    <location>
        <begin position="21"/>
        <end position="48"/>
    </location>
</feature>
<feature type="transmembrane region" description="Helical" evidence="1">
    <location>
        <begin position="104"/>
        <end position="125"/>
    </location>
</feature>